<feature type="region of interest" description="Disordered" evidence="1">
    <location>
        <begin position="21"/>
        <end position="54"/>
    </location>
</feature>
<accession>A0A4Z2H635</accession>
<feature type="region of interest" description="Disordered" evidence="1">
    <location>
        <begin position="188"/>
        <end position="208"/>
    </location>
</feature>
<comment type="caution">
    <text evidence="2">The sequence shown here is derived from an EMBL/GenBank/DDBJ whole genome shotgun (WGS) entry which is preliminary data.</text>
</comment>
<dbReference type="Proteomes" id="UP000314294">
    <property type="component" value="Unassembled WGS sequence"/>
</dbReference>
<sequence length="208" mass="22333">MQHDVRLSPAEVSRVPVLVLVNSGDQESRRRPTAACRGPDSGPRQSSTGRFGVRGFKLKETSHNQRDKGQPPEPFEAAQGKKVGLVGVPLQQGGHAAGHPLVAFVDELLAEVAVDLQGDHAVMSWQRAVDESRAGADGPRWLCATLGCVRGFDRLLICEDERGSAAAGRQRGRRRLAPGVVAVQLTDTPRAREPGSSGLTGLHDWEVK</sequence>
<evidence type="ECO:0000256" key="1">
    <source>
        <dbReference type="SAM" id="MobiDB-lite"/>
    </source>
</evidence>
<gene>
    <name evidence="2" type="ORF">EYF80_029039</name>
</gene>
<reference evidence="2 3" key="1">
    <citation type="submission" date="2019-03" db="EMBL/GenBank/DDBJ databases">
        <title>First draft genome of Liparis tanakae, snailfish: a comprehensive survey of snailfish specific genes.</title>
        <authorList>
            <person name="Kim W."/>
            <person name="Song I."/>
            <person name="Jeong J.-H."/>
            <person name="Kim D."/>
            <person name="Kim S."/>
            <person name="Ryu S."/>
            <person name="Song J.Y."/>
            <person name="Lee S.K."/>
        </authorList>
    </citation>
    <scope>NUCLEOTIDE SEQUENCE [LARGE SCALE GENOMIC DNA]</scope>
    <source>
        <tissue evidence="2">Muscle</tissue>
    </source>
</reference>
<organism evidence="2 3">
    <name type="scientific">Liparis tanakae</name>
    <name type="common">Tanaka's snailfish</name>
    <dbReference type="NCBI Taxonomy" id="230148"/>
    <lineage>
        <taxon>Eukaryota</taxon>
        <taxon>Metazoa</taxon>
        <taxon>Chordata</taxon>
        <taxon>Craniata</taxon>
        <taxon>Vertebrata</taxon>
        <taxon>Euteleostomi</taxon>
        <taxon>Actinopterygii</taxon>
        <taxon>Neopterygii</taxon>
        <taxon>Teleostei</taxon>
        <taxon>Neoteleostei</taxon>
        <taxon>Acanthomorphata</taxon>
        <taxon>Eupercaria</taxon>
        <taxon>Perciformes</taxon>
        <taxon>Cottioidei</taxon>
        <taxon>Cottales</taxon>
        <taxon>Liparidae</taxon>
        <taxon>Liparis</taxon>
    </lineage>
</organism>
<dbReference type="AlphaFoldDB" id="A0A4Z2H635"/>
<evidence type="ECO:0000313" key="2">
    <source>
        <dbReference type="EMBL" id="TNN60695.1"/>
    </source>
</evidence>
<evidence type="ECO:0000313" key="3">
    <source>
        <dbReference type="Proteomes" id="UP000314294"/>
    </source>
</evidence>
<name>A0A4Z2H635_9TELE</name>
<dbReference type="EMBL" id="SRLO01000329">
    <property type="protein sequence ID" value="TNN60695.1"/>
    <property type="molecule type" value="Genomic_DNA"/>
</dbReference>
<keyword evidence="3" id="KW-1185">Reference proteome</keyword>
<protein>
    <submittedName>
        <fullName evidence="2">Uncharacterized protein</fullName>
    </submittedName>
</protein>
<proteinExistence type="predicted"/>